<feature type="coiled-coil region" evidence="1">
    <location>
        <begin position="51"/>
        <end position="78"/>
    </location>
</feature>
<keyword evidence="1" id="KW-0175">Coiled coil</keyword>
<dbReference type="OrthoDB" id="1749050at2759"/>
<accession>A0A8J6D8A9</accession>
<organism evidence="2 3">
    <name type="scientific">Gossypium anomalum</name>
    <dbReference type="NCBI Taxonomy" id="47600"/>
    <lineage>
        <taxon>Eukaryota</taxon>
        <taxon>Viridiplantae</taxon>
        <taxon>Streptophyta</taxon>
        <taxon>Embryophyta</taxon>
        <taxon>Tracheophyta</taxon>
        <taxon>Spermatophyta</taxon>
        <taxon>Magnoliopsida</taxon>
        <taxon>eudicotyledons</taxon>
        <taxon>Gunneridae</taxon>
        <taxon>Pentapetalae</taxon>
        <taxon>rosids</taxon>
        <taxon>malvids</taxon>
        <taxon>Malvales</taxon>
        <taxon>Malvaceae</taxon>
        <taxon>Malvoideae</taxon>
        <taxon>Gossypium</taxon>
    </lineage>
</organism>
<dbReference type="EMBL" id="JAHUZN010000003">
    <property type="protein sequence ID" value="KAG8498801.1"/>
    <property type="molecule type" value="Genomic_DNA"/>
</dbReference>
<sequence length="140" mass="15627">MEMKMIDAASRGAFVNMTPQRARELISTMVANSQQYQPNSKPTRWVNGVNVSSLEDKLDKLMNVVQSLLTEKKSLTQLCGICTTSEHPTDLCPILNDNSTAHVDAVEGFPGPPQRRYDLFSNTYNPGWKDHLNLNYGANP</sequence>
<evidence type="ECO:0000313" key="3">
    <source>
        <dbReference type="Proteomes" id="UP000701853"/>
    </source>
</evidence>
<dbReference type="AlphaFoldDB" id="A0A8J6D8A9"/>
<evidence type="ECO:0000256" key="1">
    <source>
        <dbReference type="SAM" id="Coils"/>
    </source>
</evidence>
<comment type="caution">
    <text evidence="2">The sequence shown here is derived from an EMBL/GenBank/DDBJ whole genome shotgun (WGS) entry which is preliminary data.</text>
</comment>
<name>A0A8J6D8A9_9ROSI</name>
<reference evidence="2 3" key="1">
    <citation type="journal article" date="2021" name="bioRxiv">
        <title>The Gossypium anomalum genome as a resource for cotton improvement and evolutionary analysis of hybrid incompatibility.</title>
        <authorList>
            <person name="Grover C.E."/>
            <person name="Yuan D."/>
            <person name="Arick M.A."/>
            <person name="Miller E.R."/>
            <person name="Hu G."/>
            <person name="Peterson D.G."/>
            <person name="Wendel J.F."/>
            <person name="Udall J.A."/>
        </authorList>
    </citation>
    <scope>NUCLEOTIDE SEQUENCE [LARGE SCALE GENOMIC DNA]</scope>
    <source>
        <strain evidence="2">JFW-Udall</strain>
        <tissue evidence="2">Leaf</tissue>
    </source>
</reference>
<dbReference type="Proteomes" id="UP000701853">
    <property type="component" value="Chromosome 3"/>
</dbReference>
<protein>
    <submittedName>
        <fullName evidence="2">Uncharacterized protein</fullName>
    </submittedName>
</protein>
<keyword evidence="3" id="KW-1185">Reference proteome</keyword>
<evidence type="ECO:0000313" key="2">
    <source>
        <dbReference type="EMBL" id="KAG8498801.1"/>
    </source>
</evidence>
<proteinExistence type="predicted"/>
<gene>
    <name evidence="2" type="ORF">CXB51_005148</name>
</gene>